<dbReference type="InterPro" id="IPR036869">
    <property type="entry name" value="J_dom_sf"/>
</dbReference>
<dbReference type="SUPFAM" id="SSF46565">
    <property type="entry name" value="Chaperone J-domain"/>
    <property type="match status" value="1"/>
</dbReference>
<proteinExistence type="predicted"/>
<sequence>MKFIKVFLLFVTLVVAAQWSKEDYEIFSFNDKLQHDLGGDITFYKWLGLEKGPKSSLQEINKAYRKLSRKLHPDKFASASRSDKKKANERFQRLSLVGNILRDQSLKRRYDYFYTKGFPKWKGTGYYYSKFRPGIIFTLIILYVLVGFLHFFSLKINRKQAFKRIVDLKNEVKNQAWGGLQFPPGDGSDRKLSNEATGKTFLVKADGTVWLVEDDEQHLIDEYDVNVNPGFKESLFFKIPVKIWNLVLGKWVPIDTSVEYKKQETSPQEDADNNNKKKIQKKKTKGKKIELPNGKVVYSRKK</sequence>
<evidence type="ECO:0000256" key="7">
    <source>
        <dbReference type="SAM" id="Phobius"/>
    </source>
</evidence>
<evidence type="ECO:0000256" key="8">
    <source>
        <dbReference type="SAM" id="SignalP"/>
    </source>
</evidence>
<name>B9WLU9_CANDC</name>
<keyword evidence="12" id="KW-1185">Reference proteome</keyword>
<feature type="region of interest" description="Disordered" evidence="6">
    <location>
        <begin position="261"/>
        <end position="293"/>
    </location>
</feature>
<dbReference type="PANTHER" id="PTHR44653">
    <property type="entry name" value="DNAJ HOMOLOG SUBFAMILY C MEMBER 1"/>
    <property type="match status" value="1"/>
</dbReference>
<feature type="signal peptide" evidence="8">
    <location>
        <begin position="1"/>
        <end position="16"/>
    </location>
</feature>
<dbReference type="EMBL" id="FM992695">
    <property type="protein sequence ID" value="CAX40061.1"/>
    <property type="molecule type" value="Genomic_DNA"/>
</dbReference>
<dbReference type="Pfam" id="PF00226">
    <property type="entry name" value="DnaJ"/>
    <property type="match status" value="1"/>
</dbReference>
<dbReference type="VEuPathDB" id="FungiDB:CD36_30460"/>
<dbReference type="CGD" id="CAL0000166409">
    <property type="gene designation" value="Cd36_30460"/>
</dbReference>
<evidence type="ECO:0000259" key="9">
    <source>
        <dbReference type="PROSITE" id="PS50076"/>
    </source>
</evidence>
<evidence type="ECO:0000256" key="4">
    <source>
        <dbReference type="ARBA" id="ARBA00023136"/>
    </source>
</evidence>
<dbReference type="OrthoDB" id="413400at2759"/>
<protein>
    <submittedName>
        <fullName evidence="11">Endoplasmic reticulum-located J-protein, putative</fullName>
    </submittedName>
</protein>
<dbReference type="Proteomes" id="UP000002605">
    <property type="component" value="Chromosome R"/>
</dbReference>
<evidence type="ECO:0000313" key="10">
    <source>
        <dbReference type="CGD" id="CAL0000166409"/>
    </source>
</evidence>
<comment type="subcellular location">
    <subcellularLocation>
        <location evidence="5">Endomembrane system</location>
        <topology evidence="5">Single-pass membrane protein</topology>
    </subcellularLocation>
</comment>
<organism evidence="11 12">
    <name type="scientific">Candida dubliniensis (strain CD36 / ATCC MYA-646 / CBS 7987 / NCPF 3949 / NRRL Y-17841)</name>
    <name type="common">Yeast</name>
    <dbReference type="NCBI Taxonomy" id="573826"/>
    <lineage>
        <taxon>Eukaryota</taxon>
        <taxon>Fungi</taxon>
        <taxon>Dikarya</taxon>
        <taxon>Ascomycota</taxon>
        <taxon>Saccharomycotina</taxon>
        <taxon>Pichiomycetes</taxon>
        <taxon>Debaryomycetaceae</taxon>
        <taxon>Candida/Lodderomyces clade</taxon>
        <taxon>Candida</taxon>
    </lineage>
</organism>
<keyword evidence="4 7" id="KW-0472">Membrane</keyword>
<dbReference type="InterPro" id="IPR052606">
    <property type="entry name" value="DnaJ_domain_protein"/>
</dbReference>
<evidence type="ECO:0000256" key="1">
    <source>
        <dbReference type="ARBA" id="ARBA00022692"/>
    </source>
</evidence>
<dbReference type="InterPro" id="IPR001623">
    <property type="entry name" value="DnaJ_domain"/>
</dbReference>
<dbReference type="PROSITE" id="PS50076">
    <property type="entry name" value="DNAJ_2"/>
    <property type="match status" value="1"/>
</dbReference>
<dbReference type="CDD" id="cd06257">
    <property type="entry name" value="DnaJ"/>
    <property type="match status" value="1"/>
</dbReference>
<keyword evidence="1 7" id="KW-0812">Transmembrane</keyword>
<dbReference type="RefSeq" id="XP_002422060.1">
    <property type="nucleotide sequence ID" value="XM_002422015.1"/>
</dbReference>
<dbReference type="AlphaFoldDB" id="B9WLU9"/>
<feature type="compositionally biased region" description="Basic residues" evidence="6">
    <location>
        <begin position="276"/>
        <end position="286"/>
    </location>
</feature>
<accession>B9WLU9</accession>
<gene>
    <name evidence="10" type="ordered locus">Cd36_30460</name>
    <name evidence="11" type="ORF">CD36_30460</name>
</gene>
<evidence type="ECO:0000313" key="11">
    <source>
        <dbReference type="EMBL" id="CAX40061.1"/>
    </source>
</evidence>
<feature type="domain" description="J" evidence="9">
    <location>
        <begin position="42"/>
        <end position="114"/>
    </location>
</feature>
<dbReference type="GeneID" id="8050173"/>
<evidence type="ECO:0000256" key="3">
    <source>
        <dbReference type="ARBA" id="ARBA00022989"/>
    </source>
</evidence>
<dbReference type="GO" id="GO:0012505">
    <property type="term" value="C:endomembrane system"/>
    <property type="evidence" value="ECO:0007669"/>
    <property type="project" value="UniProtKB-SubCell"/>
</dbReference>
<keyword evidence="2 8" id="KW-0732">Signal</keyword>
<reference evidence="11 12" key="1">
    <citation type="journal article" date="2009" name="Genome Res.">
        <title>Comparative genomics of the fungal pathogens Candida dubliniensis and Candida albicans.</title>
        <authorList>
            <person name="Jackson A.P."/>
            <person name="Gamble J.A."/>
            <person name="Yeomans T."/>
            <person name="Moran G.P."/>
            <person name="Saunders D."/>
            <person name="Harris D."/>
            <person name="Aslett M."/>
            <person name="Barrell J.F."/>
            <person name="Butler G."/>
            <person name="Citiulo F."/>
            <person name="Coleman D.C."/>
            <person name="de Groot P.W.J."/>
            <person name="Goodwin T.J."/>
            <person name="Quail M.A."/>
            <person name="McQuillan J."/>
            <person name="Munro C.A."/>
            <person name="Pain A."/>
            <person name="Poulter R.T."/>
            <person name="Rajandream M.A."/>
            <person name="Renauld H."/>
            <person name="Spiering M.J."/>
            <person name="Tivey A."/>
            <person name="Gow N.A.R."/>
            <person name="Barrell B."/>
            <person name="Sullivan D.J."/>
            <person name="Berriman M."/>
        </authorList>
    </citation>
    <scope>NUCLEOTIDE SEQUENCE [LARGE SCALE GENOMIC DNA]</scope>
    <source>
        <strain evidence="12">CD36 / ATCC MYA-646 / CBS 7987 / NCPF 3949 / NRRL Y-17841</strain>
    </source>
</reference>
<dbReference type="SMART" id="SM00271">
    <property type="entry name" value="DnaJ"/>
    <property type="match status" value="1"/>
</dbReference>
<evidence type="ECO:0000313" key="12">
    <source>
        <dbReference type="Proteomes" id="UP000002605"/>
    </source>
</evidence>
<feature type="transmembrane region" description="Helical" evidence="7">
    <location>
        <begin position="135"/>
        <end position="154"/>
    </location>
</feature>
<evidence type="ECO:0000256" key="6">
    <source>
        <dbReference type="SAM" id="MobiDB-lite"/>
    </source>
</evidence>
<evidence type="ECO:0000256" key="2">
    <source>
        <dbReference type="ARBA" id="ARBA00022729"/>
    </source>
</evidence>
<dbReference type="KEGG" id="cdu:CD36_30460"/>
<evidence type="ECO:0000256" key="5">
    <source>
        <dbReference type="ARBA" id="ARBA00037847"/>
    </source>
</evidence>
<dbReference type="eggNOG" id="KOG0724">
    <property type="taxonomic scope" value="Eukaryota"/>
</dbReference>
<dbReference type="PANTHER" id="PTHR44653:SF2">
    <property type="entry name" value="DNAJ HOMOLOG SUBFAMILY C MEMBER 1"/>
    <property type="match status" value="1"/>
</dbReference>
<feature type="chain" id="PRO_5002892705" evidence="8">
    <location>
        <begin position="17"/>
        <end position="302"/>
    </location>
</feature>
<dbReference type="HOGENOM" id="CLU_037236_2_0_1"/>
<dbReference type="Gene3D" id="1.10.287.110">
    <property type="entry name" value="DnaJ domain"/>
    <property type="match status" value="1"/>
</dbReference>
<keyword evidence="3 7" id="KW-1133">Transmembrane helix</keyword>